<evidence type="ECO:0000259" key="1">
    <source>
        <dbReference type="Pfam" id="PF12728"/>
    </source>
</evidence>
<dbReference type="NCBIfam" id="TIGR01764">
    <property type="entry name" value="excise"/>
    <property type="match status" value="1"/>
</dbReference>
<proteinExistence type="predicted"/>
<evidence type="ECO:0000313" key="2">
    <source>
        <dbReference type="EMBL" id="CAB4180258.1"/>
    </source>
</evidence>
<organism evidence="2">
    <name type="scientific">uncultured Caudovirales phage</name>
    <dbReference type="NCBI Taxonomy" id="2100421"/>
    <lineage>
        <taxon>Viruses</taxon>
        <taxon>Duplodnaviria</taxon>
        <taxon>Heunggongvirae</taxon>
        <taxon>Uroviricota</taxon>
        <taxon>Caudoviricetes</taxon>
        <taxon>Peduoviridae</taxon>
        <taxon>Maltschvirus</taxon>
        <taxon>Maltschvirus maltsch</taxon>
    </lineage>
</organism>
<sequence>MRAYEGLLTTQDVAWVLGVAGSTVRKLVKAGEIPHKTTFGGHYRFRLEDVEAFQAKRESK</sequence>
<dbReference type="Pfam" id="PF12728">
    <property type="entry name" value="HTH_17"/>
    <property type="match status" value="1"/>
</dbReference>
<dbReference type="EMBL" id="LR796988">
    <property type="protein sequence ID" value="CAB4180258.1"/>
    <property type="molecule type" value="Genomic_DNA"/>
</dbReference>
<gene>
    <name evidence="2" type="ORF">UFOVP1038_21</name>
</gene>
<protein>
    <submittedName>
        <fullName evidence="2">Excise, DNA binding domain, excisionase family</fullName>
    </submittedName>
</protein>
<dbReference type="SUPFAM" id="SSF46955">
    <property type="entry name" value="Putative DNA-binding domain"/>
    <property type="match status" value="1"/>
</dbReference>
<reference evidence="2" key="1">
    <citation type="submission" date="2020-05" db="EMBL/GenBank/DDBJ databases">
        <authorList>
            <person name="Chiriac C."/>
            <person name="Salcher M."/>
            <person name="Ghai R."/>
            <person name="Kavagutti S V."/>
        </authorList>
    </citation>
    <scope>NUCLEOTIDE SEQUENCE</scope>
</reference>
<dbReference type="InterPro" id="IPR009061">
    <property type="entry name" value="DNA-bd_dom_put_sf"/>
</dbReference>
<feature type="domain" description="Helix-turn-helix" evidence="1">
    <location>
        <begin position="7"/>
        <end position="57"/>
    </location>
</feature>
<dbReference type="Gene3D" id="1.10.1660.10">
    <property type="match status" value="1"/>
</dbReference>
<name>A0A6J5QGF7_9CAUD</name>
<dbReference type="InterPro" id="IPR010093">
    <property type="entry name" value="SinI_DNA-bd"/>
</dbReference>
<dbReference type="GO" id="GO:0003677">
    <property type="term" value="F:DNA binding"/>
    <property type="evidence" value="ECO:0007669"/>
    <property type="project" value="InterPro"/>
</dbReference>
<accession>A0A6J5QGF7</accession>
<dbReference type="InterPro" id="IPR041657">
    <property type="entry name" value="HTH_17"/>
</dbReference>